<dbReference type="EMBL" id="BJYK01000008">
    <property type="protein sequence ID" value="GEN80515.1"/>
    <property type="molecule type" value="Genomic_DNA"/>
</dbReference>
<gene>
    <name evidence="1" type="ORF">AFE02nite_22490</name>
</gene>
<name>A0A511YZ88_9CELL</name>
<organism evidence="1 2">
    <name type="scientific">Actinotalea fermentans</name>
    <dbReference type="NCBI Taxonomy" id="43671"/>
    <lineage>
        <taxon>Bacteria</taxon>
        <taxon>Bacillati</taxon>
        <taxon>Actinomycetota</taxon>
        <taxon>Actinomycetes</taxon>
        <taxon>Micrococcales</taxon>
        <taxon>Cellulomonadaceae</taxon>
        <taxon>Actinotalea</taxon>
    </lineage>
</organism>
<proteinExistence type="predicted"/>
<dbReference type="AlphaFoldDB" id="A0A511YZ88"/>
<sequence>MVDDAGADGAVAYSLRQGVESLMLTPPSDRAAHGDALTLHQVSEILGVERPRARAVWRLAASELAVAAERAGWPARVTRALGELEGLGTLLEVVGASRGLDAAGDRFDPLSAYALTRVTLELALSPEVAWRRSGVTVLVAKSGDLTSAVPTDALFEHASELRHVVAGLVTAGDVVGARRLEQAVSLSPELGSLTVLSASRLSELAAAQIPYVLSNRRGELYLADLKPVPALVAVGPTLPSREVTVEELQRRVRARFPGALPLPSREALDDAVRVATGRVWGTRGYRPAQ</sequence>
<keyword evidence="2" id="KW-1185">Reference proteome</keyword>
<evidence type="ECO:0000313" key="2">
    <source>
        <dbReference type="Proteomes" id="UP000321484"/>
    </source>
</evidence>
<reference evidence="1 2" key="1">
    <citation type="submission" date="2019-07" db="EMBL/GenBank/DDBJ databases">
        <title>Whole genome shotgun sequence of Actinotalea fermentans NBRC 105374.</title>
        <authorList>
            <person name="Hosoyama A."/>
            <person name="Uohara A."/>
            <person name="Ohji S."/>
            <person name="Ichikawa N."/>
        </authorList>
    </citation>
    <scope>NUCLEOTIDE SEQUENCE [LARGE SCALE GENOMIC DNA]</scope>
    <source>
        <strain evidence="1 2">NBRC 105374</strain>
    </source>
</reference>
<comment type="caution">
    <text evidence="1">The sequence shown here is derived from an EMBL/GenBank/DDBJ whole genome shotgun (WGS) entry which is preliminary data.</text>
</comment>
<accession>A0A511YZ88</accession>
<dbReference type="Proteomes" id="UP000321484">
    <property type="component" value="Unassembled WGS sequence"/>
</dbReference>
<evidence type="ECO:0000313" key="1">
    <source>
        <dbReference type="EMBL" id="GEN80515.1"/>
    </source>
</evidence>
<protein>
    <submittedName>
        <fullName evidence="1">Uncharacterized protein</fullName>
    </submittedName>
</protein>